<keyword evidence="2" id="KW-1185">Reference proteome</keyword>
<gene>
    <name evidence="1" type="ORF">WOSG25_200050</name>
</gene>
<sequence>MSESELNRQKLEKLHSSFDVVLDNLDRAQKGMVEISSFLESEQAKHNMVDFIYVLQFMATQSKVENALFDVKVLADLAR</sequence>
<protein>
    <submittedName>
        <fullName evidence="1">Uncharacterized protein</fullName>
    </submittedName>
</protein>
<evidence type="ECO:0000313" key="2">
    <source>
        <dbReference type="Proteomes" id="UP000030643"/>
    </source>
</evidence>
<accession>A0A069CXG7</accession>
<evidence type="ECO:0000313" key="1">
    <source>
        <dbReference type="EMBL" id="GAK31923.1"/>
    </source>
</evidence>
<dbReference type="EMBL" id="DF820503">
    <property type="protein sequence ID" value="GAK31923.1"/>
    <property type="molecule type" value="Genomic_DNA"/>
</dbReference>
<proteinExistence type="predicted"/>
<dbReference type="RefSeq" id="WP_027699833.1">
    <property type="nucleotide sequence ID" value="NZ_DF820503.1"/>
</dbReference>
<dbReference type="AlphaFoldDB" id="A0A069CXG7"/>
<dbReference type="Proteomes" id="UP000030643">
    <property type="component" value="Unassembled WGS sequence"/>
</dbReference>
<dbReference type="STRING" id="1329250.WOSG25_200050"/>
<name>A0A069CXG7_WEIOS</name>
<reference evidence="2" key="1">
    <citation type="journal article" date="2014" name="Genome Announc.">
        <title>Draft genome sequence of Weissella oryzae SG25T, isolated from fermented rice grains.</title>
        <authorList>
            <person name="Tanizawa Y."/>
            <person name="Fujisawa T."/>
            <person name="Mochizuki T."/>
            <person name="Kaminuma E."/>
            <person name="Suzuki Y."/>
            <person name="Nakamura Y."/>
            <person name="Tohno M."/>
        </authorList>
    </citation>
    <scope>NUCLEOTIDE SEQUENCE [LARGE SCALE GENOMIC DNA]</scope>
    <source>
        <strain evidence="2">DSM 25784 / JCM 18191 / LMG 30913 / SG25</strain>
    </source>
</reference>
<organism evidence="1 2">
    <name type="scientific">Weissella oryzae (strain DSM 25784 / JCM 18191 / LMG 30913 / SG25)</name>
    <dbReference type="NCBI Taxonomy" id="1329250"/>
    <lineage>
        <taxon>Bacteria</taxon>
        <taxon>Bacillati</taxon>
        <taxon>Bacillota</taxon>
        <taxon>Bacilli</taxon>
        <taxon>Lactobacillales</taxon>
        <taxon>Lactobacillaceae</taxon>
        <taxon>Weissella</taxon>
    </lineage>
</organism>